<protein>
    <recommendedName>
        <fullName evidence="7">Nudix hydrolase domain-containing protein</fullName>
    </recommendedName>
</protein>
<keyword evidence="9" id="KW-1185">Reference proteome</keyword>
<accession>A0ABP7FIX5</accession>
<keyword evidence="3" id="KW-0479">Metal-binding</keyword>
<dbReference type="Proteomes" id="UP001500908">
    <property type="component" value="Unassembled WGS sequence"/>
</dbReference>
<evidence type="ECO:0000256" key="4">
    <source>
        <dbReference type="ARBA" id="ARBA00022801"/>
    </source>
</evidence>
<feature type="domain" description="Nudix hydrolase" evidence="7">
    <location>
        <begin position="27"/>
        <end position="236"/>
    </location>
</feature>
<evidence type="ECO:0000313" key="8">
    <source>
        <dbReference type="EMBL" id="GAA3738600.1"/>
    </source>
</evidence>
<dbReference type="InterPro" id="IPR039121">
    <property type="entry name" value="NUDT19"/>
</dbReference>
<dbReference type="Gene3D" id="3.90.79.10">
    <property type="entry name" value="Nucleoside Triphosphate Pyrophosphohydrolase"/>
    <property type="match status" value="1"/>
</dbReference>
<sequence>MASPPPAPDEAADWSRAVLAGRVEPVEARPAATVMLLRGAAASAQGDALEVYLLRRVPAMAFAPGAYVFPGGGVDPRDADAALGWAGPSPAVWASQLGADEESARALVCAAVRETFEESGVLLAGPSATEVVADTRGDDWEADRRALLDRSLSLAGLLERRGLVLRSDLLRAWSRWITPVAEPRRFDTRFFAAVLPRGQRPREVGGEADRVAWLSPSEALAGWRRGELDMLPPTAATLRELSDCGTLHGVLGAEREISPIMPEIREVDGTLRAVLPEGAPRPFDDSP</sequence>
<evidence type="ECO:0000256" key="5">
    <source>
        <dbReference type="ARBA" id="ARBA00022842"/>
    </source>
</evidence>
<dbReference type="PANTHER" id="PTHR12318">
    <property type="entry name" value="TESTOSTERONE-REGULATED PROTEIN RP2"/>
    <property type="match status" value="1"/>
</dbReference>
<evidence type="ECO:0000256" key="6">
    <source>
        <dbReference type="ARBA" id="ARBA00023211"/>
    </source>
</evidence>
<evidence type="ECO:0000313" key="9">
    <source>
        <dbReference type="Proteomes" id="UP001500908"/>
    </source>
</evidence>
<name>A0ABP7FIX5_9ACTN</name>
<reference evidence="9" key="1">
    <citation type="journal article" date="2019" name="Int. J. Syst. Evol. Microbiol.">
        <title>The Global Catalogue of Microorganisms (GCM) 10K type strain sequencing project: providing services to taxonomists for standard genome sequencing and annotation.</title>
        <authorList>
            <consortium name="The Broad Institute Genomics Platform"/>
            <consortium name="The Broad Institute Genome Sequencing Center for Infectious Disease"/>
            <person name="Wu L."/>
            <person name="Ma J."/>
        </authorList>
    </citation>
    <scope>NUCLEOTIDE SEQUENCE [LARGE SCALE GENOMIC DNA]</scope>
    <source>
        <strain evidence="9">JCM 17137</strain>
    </source>
</reference>
<dbReference type="EMBL" id="BAABDD010000006">
    <property type="protein sequence ID" value="GAA3738600.1"/>
    <property type="molecule type" value="Genomic_DNA"/>
</dbReference>
<gene>
    <name evidence="8" type="ORF">GCM10022402_18100</name>
</gene>
<dbReference type="CDD" id="cd18870">
    <property type="entry name" value="NUDIX_AcylCoAdiphos_Nudt19"/>
    <property type="match status" value="1"/>
</dbReference>
<keyword evidence="6" id="KW-0464">Manganese</keyword>
<evidence type="ECO:0000256" key="1">
    <source>
        <dbReference type="ARBA" id="ARBA00001936"/>
    </source>
</evidence>
<proteinExistence type="predicted"/>
<comment type="cofactor">
    <cofactor evidence="2">
        <name>Mg(2+)</name>
        <dbReference type="ChEBI" id="CHEBI:18420"/>
    </cofactor>
</comment>
<dbReference type="InterPro" id="IPR015797">
    <property type="entry name" value="NUDIX_hydrolase-like_dom_sf"/>
</dbReference>
<evidence type="ECO:0000256" key="2">
    <source>
        <dbReference type="ARBA" id="ARBA00001946"/>
    </source>
</evidence>
<comment type="cofactor">
    <cofactor evidence="1">
        <name>Mn(2+)</name>
        <dbReference type="ChEBI" id="CHEBI:29035"/>
    </cofactor>
</comment>
<dbReference type="PROSITE" id="PS51462">
    <property type="entry name" value="NUDIX"/>
    <property type="match status" value="1"/>
</dbReference>
<keyword evidence="4" id="KW-0378">Hydrolase</keyword>
<comment type="caution">
    <text evidence="8">The sequence shown here is derived from an EMBL/GenBank/DDBJ whole genome shotgun (WGS) entry which is preliminary data.</text>
</comment>
<keyword evidence="5" id="KW-0460">Magnesium</keyword>
<dbReference type="PANTHER" id="PTHR12318:SF0">
    <property type="entry name" value="ACYL-COENZYME A DIPHOSPHATASE NUDT19"/>
    <property type="match status" value="1"/>
</dbReference>
<organism evidence="8 9">
    <name type="scientific">Salinactinospora qingdaonensis</name>
    <dbReference type="NCBI Taxonomy" id="702744"/>
    <lineage>
        <taxon>Bacteria</taxon>
        <taxon>Bacillati</taxon>
        <taxon>Actinomycetota</taxon>
        <taxon>Actinomycetes</taxon>
        <taxon>Streptosporangiales</taxon>
        <taxon>Nocardiopsidaceae</taxon>
        <taxon>Salinactinospora</taxon>
    </lineage>
</organism>
<evidence type="ECO:0000259" key="7">
    <source>
        <dbReference type="PROSITE" id="PS51462"/>
    </source>
</evidence>
<dbReference type="InterPro" id="IPR000086">
    <property type="entry name" value="NUDIX_hydrolase_dom"/>
</dbReference>
<dbReference type="SUPFAM" id="SSF55811">
    <property type="entry name" value="Nudix"/>
    <property type="match status" value="1"/>
</dbReference>
<evidence type="ECO:0000256" key="3">
    <source>
        <dbReference type="ARBA" id="ARBA00022723"/>
    </source>
</evidence>